<dbReference type="Pfam" id="PF22366">
    <property type="entry name" value="NDH2_C"/>
    <property type="match status" value="1"/>
</dbReference>
<dbReference type="GO" id="GO:0050136">
    <property type="term" value="F:NADH dehydrogenase (quinone) (non-electrogenic) activity"/>
    <property type="evidence" value="ECO:0007669"/>
    <property type="project" value="UniProtKB-EC"/>
</dbReference>
<dbReference type="InterPro" id="IPR054585">
    <property type="entry name" value="NDH2-like_C"/>
</dbReference>
<evidence type="ECO:0000256" key="2">
    <source>
        <dbReference type="ARBA" id="ARBA00012637"/>
    </source>
</evidence>
<dbReference type="PRINTS" id="PR00411">
    <property type="entry name" value="PNDRDTASEI"/>
</dbReference>
<dbReference type="Proteomes" id="UP000650511">
    <property type="component" value="Unassembled WGS sequence"/>
</dbReference>
<comment type="caution">
    <text evidence="11">The sequence shown here is derived from an EMBL/GenBank/DDBJ whole genome shotgun (WGS) entry which is preliminary data.</text>
</comment>
<evidence type="ECO:0000256" key="1">
    <source>
        <dbReference type="ARBA" id="ARBA00005272"/>
    </source>
</evidence>
<dbReference type="Pfam" id="PF07992">
    <property type="entry name" value="Pyr_redox_2"/>
    <property type="match status" value="1"/>
</dbReference>
<dbReference type="AlphaFoldDB" id="A0A8J3A591"/>
<dbReference type="SUPFAM" id="SSF51905">
    <property type="entry name" value="FAD/NAD(P)-binding domain"/>
    <property type="match status" value="1"/>
</dbReference>
<dbReference type="InterPro" id="IPR036188">
    <property type="entry name" value="FAD/NAD-bd_sf"/>
</dbReference>
<comment type="similarity">
    <text evidence="1">Belongs to the NADH dehydrogenase family.</text>
</comment>
<evidence type="ECO:0000313" key="11">
    <source>
        <dbReference type="EMBL" id="GGI03197.1"/>
    </source>
</evidence>
<feature type="domain" description="FAD/NAD(P)-binding" evidence="9">
    <location>
        <begin position="16"/>
        <end position="337"/>
    </location>
</feature>
<evidence type="ECO:0000256" key="5">
    <source>
        <dbReference type="ARBA" id="ARBA00022946"/>
    </source>
</evidence>
<evidence type="ECO:0000259" key="10">
    <source>
        <dbReference type="Pfam" id="PF22366"/>
    </source>
</evidence>
<dbReference type="RefSeq" id="WP_165403785.1">
    <property type="nucleotide sequence ID" value="NZ_BMHA01000001.1"/>
</dbReference>
<dbReference type="Gene3D" id="3.50.50.100">
    <property type="match status" value="1"/>
</dbReference>
<dbReference type="InterPro" id="IPR023753">
    <property type="entry name" value="FAD/NAD-binding_dom"/>
</dbReference>
<protein>
    <recommendedName>
        <fullName evidence="2">NADH:ubiquinone reductase (non-electrogenic)</fullName>
        <ecNumber evidence="2">1.6.5.9</ecNumber>
    </recommendedName>
</protein>
<evidence type="ECO:0000313" key="12">
    <source>
        <dbReference type="Proteomes" id="UP000650511"/>
    </source>
</evidence>
<accession>A0A8J3A591</accession>
<dbReference type="InterPro" id="IPR045024">
    <property type="entry name" value="NDH-2"/>
</dbReference>
<evidence type="ECO:0000256" key="4">
    <source>
        <dbReference type="ARBA" id="ARBA00022827"/>
    </source>
</evidence>
<proteinExistence type="inferred from homology"/>
<dbReference type="EMBL" id="BMHA01000001">
    <property type="protein sequence ID" value="GGI03197.1"/>
    <property type="molecule type" value="Genomic_DNA"/>
</dbReference>
<comment type="catalytic activity">
    <reaction evidence="8">
        <text>a quinone + NADH + H(+) = a quinol + NAD(+)</text>
        <dbReference type="Rhea" id="RHEA:46160"/>
        <dbReference type="ChEBI" id="CHEBI:15378"/>
        <dbReference type="ChEBI" id="CHEBI:24646"/>
        <dbReference type="ChEBI" id="CHEBI:57540"/>
        <dbReference type="ChEBI" id="CHEBI:57945"/>
        <dbReference type="ChEBI" id="CHEBI:132124"/>
        <dbReference type="EC" id="1.6.5.9"/>
    </reaction>
</comment>
<evidence type="ECO:0000259" key="9">
    <source>
        <dbReference type="Pfam" id="PF07992"/>
    </source>
</evidence>
<dbReference type="PANTHER" id="PTHR43706:SF47">
    <property type="entry name" value="EXTERNAL NADH-UBIQUINONE OXIDOREDUCTASE 1, MITOCHONDRIAL-RELATED"/>
    <property type="match status" value="1"/>
</dbReference>
<evidence type="ECO:0000256" key="7">
    <source>
        <dbReference type="ARBA" id="ARBA00023027"/>
    </source>
</evidence>
<keyword evidence="12" id="KW-1185">Reference proteome</keyword>
<keyword evidence="3" id="KW-0285">Flavoprotein</keyword>
<evidence type="ECO:0000256" key="3">
    <source>
        <dbReference type="ARBA" id="ARBA00022630"/>
    </source>
</evidence>
<sequence length="449" mass="47201">MRHEDDRLTTPACGVHVVVVGGGFGGLRTARALSTRRARRAGLRVTLVDRHNHHTFQPLLYQVATAGLQPQDIGISLRATLRRRGVAVRVGEVVAVDAAVGRLRFADGGTLDYDRLVLAAGAIAEDFGVPGVAAHAYGLKSLADATTLRNAVLSRFEAASAAPGGTEDGVLTFVVAGGGPTGVELAGALAELVDLVVRRDHPELDLARVRILLLEPRDRLLGAFTERSSAHALEQLQRRGVEVRLGIGVARAAADEVVLTDGEVVPTRTLVWAAGVAASPLAASLGVPLAAGRRLPVDEHLRVRGVRGVFAIGDLAAFPAADGGLLPQVAPVAMQQGSVVAATLVAEVTGQTAPPPFAYRDKGSMATVGRAAAVAELPGGLRLRGLAAWVAWLGLHLLMLVGFKNRFGVLVSWIWNYATVDHAARLILDQREAATVETSNGWVRRTWAA</sequence>
<name>A0A8J3A591_9ACTN</name>
<evidence type="ECO:0000256" key="6">
    <source>
        <dbReference type="ARBA" id="ARBA00023002"/>
    </source>
</evidence>
<reference evidence="11" key="2">
    <citation type="submission" date="2020-09" db="EMBL/GenBank/DDBJ databases">
        <authorList>
            <person name="Sun Q."/>
            <person name="Zhou Y."/>
        </authorList>
    </citation>
    <scope>NUCLEOTIDE SEQUENCE</scope>
    <source>
        <strain evidence="11">CGMCC 1.14988</strain>
    </source>
</reference>
<dbReference type="PRINTS" id="PR00368">
    <property type="entry name" value="FADPNR"/>
</dbReference>
<feature type="domain" description="External alternative NADH-ubiquinone oxidoreductase-like C-terminal" evidence="10">
    <location>
        <begin position="362"/>
        <end position="415"/>
    </location>
</feature>
<keyword evidence="5" id="KW-0809">Transit peptide</keyword>
<keyword evidence="7" id="KW-0520">NAD</keyword>
<keyword evidence="4" id="KW-0274">FAD</keyword>
<dbReference type="EC" id="1.6.5.9" evidence="2"/>
<gene>
    <name evidence="11" type="ORF">GCM10011354_02950</name>
</gene>
<keyword evidence="6" id="KW-0560">Oxidoreductase</keyword>
<reference evidence="11" key="1">
    <citation type="journal article" date="2014" name="Int. J. Syst. Evol. Microbiol.">
        <title>Complete genome sequence of Corynebacterium casei LMG S-19264T (=DSM 44701T), isolated from a smear-ripened cheese.</title>
        <authorList>
            <consortium name="US DOE Joint Genome Institute (JGI-PGF)"/>
            <person name="Walter F."/>
            <person name="Albersmeier A."/>
            <person name="Kalinowski J."/>
            <person name="Ruckert C."/>
        </authorList>
    </citation>
    <scope>NUCLEOTIDE SEQUENCE</scope>
    <source>
        <strain evidence="11">CGMCC 1.14988</strain>
    </source>
</reference>
<evidence type="ECO:0000256" key="8">
    <source>
        <dbReference type="ARBA" id="ARBA00047599"/>
    </source>
</evidence>
<dbReference type="PANTHER" id="PTHR43706">
    <property type="entry name" value="NADH DEHYDROGENASE"/>
    <property type="match status" value="1"/>
</dbReference>
<organism evidence="11 12">
    <name type="scientific">Egicoccus halophilus</name>
    <dbReference type="NCBI Taxonomy" id="1670830"/>
    <lineage>
        <taxon>Bacteria</taxon>
        <taxon>Bacillati</taxon>
        <taxon>Actinomycetota</taxon>
        <taxon>Nitriliruptoria</taxon>
        <taxon>Egicoccales</taxon>
        <taxon>Egicoccaceae</taxon>
        <taxon>Egicoccus</taxon>
    </lineage>
</organism>